<dbReference type="OMA" id="IKRRFQM"/>
<dbReference type="VEuPathDB" id="FungiDB:MYCTH_2295301"/>
<dbReference type="InParanoid" id="G2Q4G7"/>
<keyword evidence="1" id="KW-0040">ANK repeat</keyword>
<name>G2Q4G7_THET4</name>
<dbReference type="Proteomes" id="UP000007322">
    <property type="component" value="Chromosome 1"/>
</dbReference>
<evidence type="ECO:0000313" key="4">
    <source>
        <dbReference type="Proteomes" id="UP000007322"/>
    </source>
</evidence>
<accession>G2Q4G7</accession>
<dbReference type="Pfam" id="PF12796">
    <property type="entry name" value="Ank_2"/>
    <property type="match status" value="1"/>
</dbReference>
<gene>
    <name evidence="3" type="ORF">MYCTH_2295301</name>
</gene>
<feature type="region of interest" description="Disordered" evidence="2">
    <location>
        <begin position="1"/>
        <end position="40"/>
    </location>
</feature>
<dbReference type="GeneID" id="11512987"/>
<dbReference type="AlphaFoldDB" id="G2Q4G7"/>
<dbReference type="PANTHER" id="PTHR34706:SF3">
    <property type="entry name" value="ANKYRIN REPEAT PROTEIN (AFU_ORTHOLOGUE AFUA_7G06200)"/>
    <property type="match status" value="1"/>
</dbReference>
<dbReference type="InterPro" id="IPR036770">
    <property type="entry name" value="Ankyrin_rpt-contain_sf"/>
</dbReference>
<dbReference type="OrthoDB" id="2142040at2759"/>
<sequence>MASIHELARDGTLTKAQAREARKSINQPDASGIPPLTPASRHGHLEAVKILLDEGANPNLKDRNGATALNIAAHYAPKNQAAIIRALLKARASVDATDPKLGNNTPLMTVIVQTRNLDSISELINKGASLSAKNNAGETAEDLAKSDAVVLAALRSKTGGRNLLSRVARKFTKTVLTALSLLNEPLKSGVRFLTWMYNYTPQIRSRPRTSTPPALTSGETPREAPQEAPEETPEETPEAKREREINKQLDQLSNEIKESNLSKFTGMDDRFFDTLVEKTKALRKDINTDLGRPENLSDMINLALYKPVLYCDDSGSMRGAGYECQRKMVKRICSVTTKLVPEGVGVDLHLINHSQDYVDLREEEIDKKLGAISPNGGTKLGTNLEKKILHPFVYKPLESGGLKRPLLISIITDGDPTEEHRDTLKNAILNCKERLDKYNYPSYAVVFQISQIGDSEAAKSFLLGLRNDDELSDTLMVTTDRLDDIFETQRNNERALEVWLLKTLVEPIYRWGPDFVKKQRRERREE</sequence>
<dbReference type="InterPro" id="IPR036465">
    <property type="entry name" value="vWFA_dom_sf"/>
</dbReference>
<dbReference type="PROSITE" id="PS50088">
    <property type="entry name" value="ANK_REPEAT"/>
    <property type="match status" value="2"/>
</dbReference>
<dbReference type="eggNOG" id="KOG4177">
    <property type="taxonomic scope" value="Eukaryota"/>
</dbReference>
<proteinExistence type="predicted"/>
<keyword evidence="4" id="KW-1185">Reference proteome</keyword>
<dbReference type="RefSeq" id="XP_003658905.1">
    <property type="nucleotide sequence ID" value="XM_003658857.1"/>
</dbReference>
<organism evidence="3 4">
    <name type="scientific">Thermothelomyces thermophilus (strain ATCC 42464 / BCRC 31852 / DSM 1799)</name>
    <name type="common">Sporotrichum thermophile</name>
    <dbReference type="NCBI Taxonomy" id="573729"/>
    <lineage>
        <taxon>Eukaryota</taxon>
        <taxon>Fungi</taxon>
        <taxon>Dikarya</taxon>
        <taxon>Ascomycota</taxon>
        <taxon>Pezizomycotina</taxon>
        <taxon>Sordariomycetes</taxon>
        <taxon>Sordariomycetidae</taxon>
        <taxon>Sordariales</taxon>
        <taxon>Chaetomiaceae</taxon>
        <taxon>Thermothelomyces</taxon>
    </lineage>
</organism>
<evidence type="ECO:0000256" key="2">
    <source>
        <dbReference type="SAM" id="MobiDB-lite"/>
    </source>
</evidence>
<feature type="repeat" description="ANK" evidence="1">
    <location>
        <begin position="64"/>
        <end position="99"/>
    </location>
</feature>
<protein>
    <submittedName>
        <fullName evidence="3">Uncharacterized protein</fullName>
    </submittedName>
</protein>
<reference evidence="3 4" key="1">
    <citation type="journal article" date="2011" name="Nat. Biotechnol.">
        <title>Comparative genomic analysis of the thermophilic biomass-degrading fungi Myceliophthora thermophila and Thielavia terrestris.</title>
        <authorList>
            <person name="Berka R.M."/>
            <person name="Grigoriev I.V."/>
            <person name="Otillar R."/>
            <person name="Salamov A."/>
            <person name="Grimwood J."/>
            <person name="Reid I."/>
            <person name="Ishmael N."/>
            <person name="John T."/>
            <person name="Darmond C."/>
            <person name="Moisan M.-C."/>
            <person name="Henrissat B."/>
            <person name="Coutinho P.M."/>
            <person name="Lombard V."/>
            <person name="Natvig D.O."/>
            <person name="Lindquist E."/>
            <person name="Schmutz J."/>
            <person name="Lucas S."/>
            <person name="Harris P."/>
            <person name="Powlowski J."/>
            <person name="Bellemare A."/>
            <person name="Taylor D."/>
            <person name="Butler G."/>
            <person name="de Vries R.P."/>
            <person name="Allijn I.E."/>
            <person name="van den Brink J."/>
            <person name="Ushinsky S."/>
            <person name="Storms R."/>
            <person name="Powell A.J."/>
            <person name="Paulsen I.T."/>
            <person name="Elbourne L.D.H."/>
            <person name="Baker S.E."/>
            <person name="Magnuson J."/>
            <person name="LaBoissiere S."/>
            <person name="Clutterbuck A.J."/>
            <person name="Martinez D."/>
            <person name="Wogulis M."/>
            <person name="de Leon A.L."/>
            <person name="Rey M.W."/>
            <person name="Tsang A."/>
        </authorList>
    </citation>
    <scope>NUCLEOTIDE SEQUENCE [LARGE SCALE GENOMIC DNA]</scope>
    <source>
        <strain evidence="4">ATCC 42464 / BCRC 31852 / DSM 1799</strain>
    </source>
</reference>
<feature type="repeat" description="ANK" evidence="1">
    <location>
        <begin position="31"/>
        <end position="63"/>
    </location>
</feature>
<dbReference type="KEGG" id="mtm:MYCTH_2295301"/>
<evidence type="ECO:0000256" key="1">
    <source>
        <dbReference type="PROSITE-ProRule" id="PRU00023"/>
    </source>
</evidence>
<feature type="compositionally biased region" description="Polar residues" evidence="2">
    <location>
        <begin position="203"/>
        <end position="218"/>
    </location>
</feature>
<dbReference type="Gene3D" id="1.25.40.20">
    <property type="entry name" value="Ankyrin repeat-containing domain"/>
    <property type="match status" value="1"/>
</dbReference>
<dbReference type="HOGENOM" id="CLU_024883_0_0_1"/>
<dbReference type="SUPFAM" id="SSF48403">
    <property type="entry name" value="Ankyrin repeat"/>
    <property type="match status" value="1"/>
</dbReference>
<evidence type="ECO:0000313" key="3">
    <source>
        <dbReference type="EMBL" id="AEO53660.1"/>
    </source>
</evidence>
<feature type="region of interest" description="Disordered" evidence="2">
    <location>
        <begin position="203"/>
        <end position="243"/>
    </location>
</feature>
<dbReference type="EMBL" id="CP003002">
    <property type="protein sequence ID" value="AEO53660.1"/>
    <property type="molecule type" value="Genomic_DNA"/>
</dbReference>
<dbReference type="PANTHER" id="PTHR34706">
    <property type="entry name" value="SLR1338 PROTEIN"/>
    <property type="match status" value="1"/>
</dbReference>
<dbReference type="SMART" id="SM00248">
    <property type="entry name" value="ANK"/>
    <property type="match status" value="3"/>
</dbReference>
<dbReference type="InterPro" id="IPR002110">
    <property type="entry name" value="Ankyrin_rpt"/>
</dbReference>
<dbReference type="PROSITE" id="PS50297">
    <property type="entry name" value="ANK_REP_REGION"/>
    <property type="match status" value="1"/>
</dbReference>
<dbReference type="SUPFAM" id="SSF53300">
    <property type="entry name" value="vWA-like"/>
    <property type="match status" value="1"/>
</dbReference>